<reference evidence="2" key="1">
    <citation type="submission" date="2022-06" db="EMBL/GenBank/DDBJ databases">
        <title>Genome Sequence of Candolleomyces eurysporus.</title>
        <authorList>
            <person name="Buettner E."/>
        </authorList>
    </citation>
    <scope>NUCLEOTIDE SEQUENCE</scope>
    <source>
        <strain evidence="2">VTCC 930004</strain>
    </source>
</reference>
<dbReference type="EMBL" id="JANBPK010000706">
    <property type="protein sequence ID" value="KAJ2935060.1"/>
    <property type="molecule type" value="Genomic_DNA"/>
</dbReference>
<organism evidence="2 3">
    <name type="scientific">Candolleomyces eurysporus</name>
    <dbReference type="NCBI Taxonomy" id="2828524"/>
    <lineage>
        <taxon>Eukaryota</taxon>
        <taxon>Fungi</taxon>
        <taxon>Dikarya</taxon>
        <taxon>Basidiomycota</taxon>
        <taxon>Agaricomycotina</taxon>
        <taxon>Agaricomycetes</taxon>
        <taxon>Agaricomycetidae</taxon>
        <taxon>Agaricales</taxon>
        <taxon>Agaricineae</taxon>
        <taxon>Psathyrellaceae</taxon>
        <taxon>Candolleomyces</taxon>
    </lineage>
</organism>
<name>A0A9W8MK94_9AGAR</name>
<proteinExistence type="predicted"/>
<dbReference type="Proteomes" id="UP001140091">
    <property type="component" value="Unassembled WGS sequence"/>
</dbReference>
<accession>A0A9W8MK94</accession>
<evidence type="ECO:0000256" key="1">
    <source>
        <dbReference type="SAM" id="MobiDB-lite"/>
    </source>
</evidence>
<gene>
    <name evidence="2" type="ORF">H1R20_g1996</name>
</gene>
<protein>
    <submittedName>
        <fullName evidence="2">Uncharacterized protein</fullName>
    </submittedName>
</protein>
<dbReference type="AlphaFoldDB" id="A0A9W8MK94"/>
<comment type="caution">
    <text evidence="2">The sequence shown here is derived from an EMBL/GenBank/DDBJ whole genome shotgun (WGS) entry which is preliminary data.</text>
</comment>
<feature type="non-terminal residue" evidence="2">
    <location>
        <position position="331"/>
    </location>
</feature>
<sequence>MPSLTSLILDMPCQKVSKWNWVPWVQIADLDLKTGDSYEDIVAILSNCSDALITCSVVFTPREPPPTAIVPHALSPHFLSHDTFDDSETDTSDGGDDPFIELGNGHDDPEDLGDNGSVMGFLEVVAGDESELDTNQTDYYIRLAGLKELTLKKITYVGPLLSRLTLPSLRRLVIMVSPIAEPEPYLGETFIDFLDRSSPSAESGPLARDGTHEMARSHSARNSLPLTYLNLCFENTRFRRMATPLIKDAEYLRIFERVEKLRTLHLKDYSTRAMFLEKLNERGLLPRLMTISFVVDAITERMVPGRFDDFVRTRSDTFRMKAKEVVRPVYD</sequence>
<feature type="compositionally biased region" description="Acidic residues" evidence="1">
    <location>
        <begin position="85"/>
        <end position="99"/>
    </location>
</feature>
<keyword evidence="3" id="KW-1185">Reference proteome</keyword>
<feature type="region of interest" description="Disordered" evidence="1">
    <location>
        <begin position="81"/>
        <end position="107"/>
    </location>
</feature>
<dbReference type="OrthoDB" id="3365698at2759"/>
<evidence type="ECO:0000313" key="3">
    <source>
        <dbReference type="Proteomes" id="UP001140091"/>
    </source>
</evidence>
<evidence type="ECO:0000313" key="2">
    <source>
        <dbReference type="EMBL" id="KAJ2935060.1"/>
    </source>
</evidence>